<dbReference type="InterPro" id="IPR033116">
    <property type="entry name" value="TRYPSIN_SER"/>
</dbReference>
<dbReference type="InterPro" id="IPR043504">
    <property type="entry name" value="Peptidase_S1_PA_chymotrypsin"/>
</dbReference>
<evidence type="ECO:0000313" key="6">
    <source>
        <dbReference type="RefSeq" id="XP_070139320.1"/>
    </source>
</evidence>
<dbReference type="PRINTS" id="PR00722">
    <property type="entry name" value="CHYMOTRYPSIN"/>
</dbReference>
<dbReference type="InterPro" id="IPR009003">
    <property type="entry name" value="Peptidase_S1_PA"/>
</dbReference>
<feature type="signal peptide" evidence="3">
    <location>
        <begin position="1"/>
        <end position="20"/>
    </location>
</feature>
<protein>
    <submittedName>
        <fullName evidence="6">Serine protease 7-like</fullName>
    </submittedName>
</protein>
<evidence type="ECO:0000256" key="3">
    <source>
        <dbReference type="SAM" id="SignalP"/>
    </source>
</evidence>
<dbReference type="GeneID" id="108076838"/>
<organism evidence="5 6">
    <name type="scientific">Drosophila kikkawai</name>
    <name type="common">Fruit fly</name>
    <dbReference type="NCBI Taxonomy" id="30033"/>
    <lineage>
        <taxon>Eukaryota</taxon>
        <taxon>Metazoa</taxon>
        <taxon>Ecdysozoa</taxon>
        <taxon>Arthropoda</taxon>
        <taxon>Hexapoda</taxon>
        <taxon>Insecta</taxon>
        <taxon>Pterygota</taxon>
        <taxon>Neoptera</taxon>
        <taxon>Endopterygota</taxon>
        <taxon>Diptera</taxon>
        <taxon>Brachycera</taxon>
        <taxon>Muscomorpha</taxon>
        <taxon>Ephydroidea</taxon>
        <taxon>Drosophilidae</taxon>
        <taxon>Drosophila</taxon>
        <taxon>Sophophora</taxon>
    </lineage>
</organism>
<dbReference type="InterPro" id="IPR001254">
    <property type="entry name" value="Trypsin_dom"/>
</dbReference>
<evidence type="ECO:0000256" key="2">
    <source>
        <dbReference type="RuleBase" id="RU363034"/>
    </source>
</evidence>
<reference evidence="6" key="2">
    <citation type="submission" date="2025-08" db="UniProtKB">
        <authorList>
            <consortium name="RefSeq"/>
        </authorList>
    </citation>
    <scope>IDENTIFICATION</scope>
    <source>
        <strain evidence="6">14028-0561.14</strain>
        <tissue evidence="6">Whole fly</tissue>
    </source>
</reference>
<dbReference type="SMART" id="SM00020">
    <property type="entry name" value="Tryp_SPc"/>
    <property type="match status" value="2"/>
</dbReference>
<dbReference type="PROSITE" id="PS00135">
    <property type="entry name" value="TRYPSIN_SER"/>
    <property type="match status" value="1"/>
</dbReference>
<sequence length="499" mass="54998">MASNWFGIFFAACLILQLQGILVQMVYPDCGIVSPQSRVVGGQAAGLGSAPFMAYLMKNNLYHCGGSIINKRYILTAASCLNSDITVRLGEYDDRTDPDCVEKVCMPLHEDFSISRFAYHKDYNNITLENDIALIQLSKAIEFKEHIKPICLHKFPGNATRPNEYQVYGWGATRHSGKSHSLQTTILRNYPNSRCRRPFTMNINPNVICAGARNSDTCQGDSGSPLVTHGHYAGRTRYVQMGILSFGTRKCTGAGGITSGKDAPMGSAPFMAYLMKNNKYHCGGSIVNRRFVLTAAHCVGMNMTVRLGEHDNRSNPDCEGFVCMPSHQDFGIARIAYHREYNGGTKFNDIALIKLNGNIIFNVHIQPICLHLYPANARRVTEYQVFGWGLTHYAGSTAHVLQTTNLTHFPNSQCEREFDGISVSNNQFCAGSSTGTDSCGGDSGGPLVTTIETADGESRYVQLGVVSYGDSSCMGTGVYTYAPNYGQWILENIRKMRMY</sequence>
<name>A0ABM4G9C6_DROKI</name>
<dbReference type="PROSITE" id="PS00134">
    <property type="entry name" value="TRYPSIN_HIS"/>
    <property type="match status" value="1"/>
</dbReference>
<feature type="chain" id="PRO_5045868724" evidence="3">
    <location>
        <begin position="21"/>
        <end position="499"/>
    </location>
</feature>
<keyword evidence="3" id="KW-0732">Signal</keyword>
<evidence type="ECO:0000259" key="4">
    <source>
        <dbReference type="PROSITE" id="PS50240"/>
    </source>
</evidence>
<dbReference type="CDD" id="cd00190">
    <property type="entry name" value="Tryp_SPc"/>
    <property type="match status" value="2"/>
</dbReference>
<keyword evidence="2" id="KW-0645">Protease</keyword>
<dbReference type="Gene3D" id="2.40.10.10">
    <property type="entry name" value="Trypsin-like serine proteases"/>
    <property type="match status" value="4"/>
</dbReference>
<dbReference type="Pfam" id="PF00089">
    <property type="entry name" value="Trypsin"/>
    <property type="match status" value="2"/>
</dbReference>
<dbReference type="InterPro" id="IPR001314">
    <property type="entry name" value="Peptidase_S1A"/>
</dbReference>
<dbReference type="SUPFAM" id="SSF50494">
    <property type="entry name" value="Trypsin-like serine proteases"/>
    <property type="match status" value="2"/>
</dbReference>
<feature type="domain" description="Peptidase S1" evidence="4">
    <location>
        <begin position="39"/>
        <end position="251"/>
    </location>
</feature>
<keyword evidence="1" id="KW-1015">Disulfide bond</keyword>
<keyword evidence="2" id="KW-0720">Serine protease</keyword>
<evidence type="ECO:0000313" key="5">
    <source>
        <dbReference type="Proteomes" id="UP001652661"/>
    </source>
</evidence>
<proteinExistence type="predicted"/>
<dbReference type="PANTHER" id="PTHR24258:SF136">
    <property type="entry name" value="GH06673P-RELATED"/>
    <property type="match status" value="1"/>
</dbReference>
<accession>A0ABM4G9C6</accession>
<evidence type="ECO:0000256" key="1">
    <source>
        <dbReference type="ARBA" id="ARBA00023157"/>
    </source>
</evidence>
<dbReference type="InterPro" id="IPR018114">
    <property type="entry name" value="TRYPSIN_HIS"/>
</dbReference>
<dbReference type="PANTHER" id="PTHR24258">
    <property type="entry name" value="SERINE PROTEASE-RELATED"/>
    <property type="match status" value="1"/>
</dbReference>
<reference evidence="5" key="1">
    <citation type="submission" date="2025-05" db="UniProtKB">
        <authorList>
            <consortium name="RefSeq"/>
        </authorList>
    </citation>
    <scope>NUCLEOTIDE SEQUENCE [LARGE SCALE GENOMIC DNA]</scope>
    <source>
        <strain evidence="5">14028-0561.14</strain>
    </source>
</reference>
<dbReference type="PROSITE" id="PS50240">
    <property type="entry name" value="TRYPSIN_DOM"/>
    <property type="match status" value="2"/>
</dbReference>
<dbReference type="Proteomes" id="UP001652661">
    <property type="component" value="Chromosome 2L"/>
</dbReference>
<gene>
    <name evidence="6" type="primary">LOC108076838</name>
</gene>
<dbReference type="RefSeq" id="XP_070139320.1">
    <property type="nucleotide sequence ID" value="XM_070283219.1"/>
</dbReference>
<feature type="domain" description="Peptidase S1" evidence="4">
    <location>
        <begin position="257"/>
        <end position="494"/>
    </location>
</feature>
<keyword evidence="5" id="KW-1185">Reference proteome</keyword>
<keyword evidence="2" id="KW-0378">Hydrolase</keyword>